<reference evidence="2 3" key="1">
    <citation type="submission" date="2024-04" db="EMBL/GenBank/DDBJ databases">
        <authorList>
            <person name="Rising A."/>
            <person name="Reimegard J."/>
            <person name="Sonavane S."/>
            <person name="Akerstrom W."/>
            <person name="Nylinder S."/>
            <person name="Hedman E."/>
            <person name="Kallberg Y."/>
        </authorList>
    </citation>
    <scope>NUCLEOTIDE SEQUENCE [LARGE SCALE GENOMIC DNA]</scope>
</reference>
<feature type="non-terminal residue" evidence="2">
    <location>
        <position position="59"/>
    </location>
</feature>
<name>A0AAV1YUH4_9ARAC</name>
<evidence type="ECO:0000259" key="1">
    <source>
        <dbReference type="PROSITE" id="PS50060"/>
    </source>
</evidence>
<evidence type="ECO:0000313" key="3">
    <source>
        <dbReference type="Proteomes" id="UP001497382"/>
    </source>
</evidence>
<proteinExistence type="predicted"/>
<sequence>MFCILELEYIKIKPYAKGYVALDDVKFDRVPNSEVCIGHCTFEGGFCDWKNMDEDDFDW</sequence>
<feature type="domain" description="MAM" evidence="1">
    <location>
        <begin position="38"/>
        <end position="59"/>
    </location>
</feature>
<organism evidence="2 3">
    <name type="scientific">Larinioides sclopetarius</name>
    <dbReference type="NCBI Taxonomy" id="280406"/>
    <lineage>
        <taxon>Eukaryota</taxon>
        <taxon>Metazoa</taxon>
        <taxon>Ecdysozoa</taxon>
        <taxon>Arthropoda</taxon>
        <taxon>Chelicerata</taxon>
        <taxon>Arachnida</taxon>
        <taxon>Araneae</taxon>
        <taxon>Araneomorphae</taxon>
        <taxon>Entelegynae</taxon>
        <taxon>Araneoidea</taxon>
        <taxon>Araneidae</taxon>
        <taxon>Larinioides</taxon>
    </lineage>
</organism>
<gene>
    <name evidence="2" type="ORF">LARSCL_LOCUS1095</name>
</gene>
<keyword evidence="3" id="KW-1185">Reference proteome</keyword>
<dbReference type="InterPro" id="IPR000998">
    <property type="entry name" value="MAM_dom"/>
</dbReference>
<evidence type="ECO:0000313" key="2">
    <source>
        <dbReference type="EMBL" id="CAL1262635.1"/>
    </source>
</evidence>
<protein>
    <recommendedName>
        <fullName evidence="1">MAM domain-containing protein</fullName>
    </recommendedName>
</protein>
<dbReference type="Proteomes" id="UP001497382">
    <property type="component" value="Unassembled WGS sequence"/>
</dbReference>
<dbReference type="AlphaFoldDB" id="A0AAV1YUH4"/>
<dbReference type="EMBL" id="CAXIEN010000006">
    <property type="protein sequence ID" value="CAL1262635.1"/>
    <property type="molecule type" value="Genomic_DNA"/>
</dbReference>
<dbReference type="GO" id="GO:0016020">
    <property type="term" value="C:membrane"/>
    <property type="evidence" value="ECO:0007669"/>
    <property type="project" value="InterPro"/>
</dbReference>
<comment type="caution">
    <text evidence="2">The sequence shown here is derived from an EMBL/GenBank/DDBJ whole genome shotgun (WGS) entry which is preliminary data.</text>
</comment>
<dbReference type="PROSITE" id="PS50060">
    <property type="entry name" value="MAM_2"/>
    <property type="match status" value="1"/>
</dbReference>
<accession>A0AAV1YUH4</accession>